<dbReference type="GO" id="GO:0061630">
    <property type="term" value="F:ubiquitin protein ligase activity"/>
    <property type="evidence" value="ECO:0007669"/>
    <property type="project" value="UniProtKB-EC"/>
</dbReference>
<comment type="subcellular location">
    <subcellularLocation>
        <location evidence="2">Membrane</location>
        <topology evidence="2">Multi-pass membrane protein</topology>
    </subcellularLocation>
</comment>
<evidence type="ECO:0000256" key="7">
    <source>
        <dbReference type="ARBA" id="ARBA00022771"/>
    </source>
</evidence>
<organism evidence="14 15">
    <name type="scientific">Halalkalicoccus paucihalophilus</name>
    <dbReference type="NCBI Taxonomy" id="1008153"/>
    <lineage>
        <taxon>Archaea</taxon>
        <taxon>Methanobacteriati</taxon>
        <taxon>Methanobacteriota</taxon>
        <taxon>Stenosarchaea group</taxon>
        <taxon>Halobacteria</taxon>
        <taxon>Halobacteriales</taxon>
        <taxon>Halococcaceae</taxon>
        <taxon>Halalkalicoccus</taxon>
    </lineage>
</organism>
<dbReference type="RefSeq" id="WP_066381019.1">
    <property type="nucleotide sequence ID" value="NZ_LTAZ01000004.1"/>
</dbReference>
<evidence type="ECO:0000256" key="1">
    <source>
        <dbReference type="ARBA" id="ARBA00000900"/>
    </source>
</evidence>
<dbReference type="EMBL" id="LTAZ01000004">
    <property type="protein sequence ID" value="KYH26366.1"/>
    <property type="molecule type" value="Genomic_DNA"/>
</dbReference>
<dbReference type="InterPro" id="IPR022170">
    <property type="entry name" value="MUL1-like"/>
</dbReference>
<evidence type="ECO:0000256" key="4">
    <source>
        <dbReference type="ARBA" id="ARBA00022679"/>
    </source>
</evidence>
<evidence type="ECO:0000313" key="15">
    <source>
        <dbReference type="Proteomes" id="UP000075321"/>
    </source>
</evidence>
<evidence type="ECO:0000256" key="10">
    <source>
        <dbReference type="ARBA" id="ARBA00022989"/>
    </source>
</evidence>
<evidence type="ECO:0000256" key="6">
    <source>
        <dbReference type="ARBA" id="ARBA00022723"/>
    </source>
</evidence>
<accession>A0A151AFB3</accession>
<dbReference type="GO" id="GO:0016874">
    <property type="term" value="F:ligase activity"/>
    <property type="evidence" value="ECO:0007669"/>
    <property type="project" value="UniProtKB-KW"/>
</dbReference>
<keyword evidence="11 12" id="KW-0472">Membrane</keyword>
<dbReference type="GO" id="GO:0008270">
    <property type="term" value="F:zinc ion binding"/>
    <property type="evidence" value="ECO:0007669"/>
    <property type="project" value="UniProtKB-KW"/>
</dbReference>
<evidence type="ECO:0000256" key="2">
    <source>
        <dbReference type="ARBA" id="ARBA00004141"/>
    </source>
</evidence>
<keyword evidence="6" id="KW-0479">Metal-binding</keyword>
<sequence length="256" mass="26790">MISSPFVLLVIGLGGLVALGSALVAGREFHTAYRVFSTPTGRVSNLLTDAEGVIELHGTGRPADRTLSGLVTGEACLVCETVVEEYESGQYGGLWNEIDSAVQSVPFLLADDSGSVLVGPRMADVRLVADTERIEVDGGSTPPERVQAYIEDNAGVSCENSRLDLGPFSLPMGSDRRYIERRLRPGGEAYVLGEARSGPGRAGSVNAVVGYGTDAPVFLIADRSPWATGLRTLARGGLYLVPGLLAGGVCLLVLVA</sequence>
<dbReference type="Pfam" id="PF12483">
    <property type="entry name" value="GIDE"/>
    <property type="match status" value="1"/>
</dbReference>
<dbReference type="EC" id="2.3.2.27" evidence="3"/>
<evidence type="ECO:0000313" key="14">
    <source>
        <dbReference type="EMBL" id="KYH26366.1"/>
    </source>
</evidence>
<reference evidence="14 15" key="1">
    <citation type="submission" date="2016-02" db="EMBL/GenBank/DDBJ databases">
        <title>Genome sequence of Halalkalicoccus paucihalophilus DSM 24557.</title>
        <authorList>
            <person name="Poehlein A."/>
            <person name="Daniel R."/>
        </authorList>
    </citation>
    <scope>NUCLEOTIDE SEQUENCE [LARGE SCALE GENOMIC DNA]</scope>
    <source>
        <strain evidence="14 15">DSM 24557</strain>
    </source>
</reference>
<keyword evidence="8" id="KW-0833">Ubl conjugation pathway</keyword>
<comment type="catalytic activity">
    <reaction evidence="1">
        <text>S-ubiquitinyl-[E2 ubiquitin-conjugating enzyme]-L-cysteine + [acceptor protein]-L-lysine = [E2 ubiquitin-conjugating enzyme]-L-cysteine + N(6)-ubiquitinyl-[acceptor protein]-L-lysine.</text>
        <dbReference type="EC" id="2.3.2.27"/>
    </reaction>
</comment>
<keyword evidence="5 12" id="KW-0812">Transmembrane</keyword>
<evidence type="ECO:0000256" key="9">
    <source>
        <dbReference type="ARBA" id="ARBA00022833"/>
    </source>
</evidence>
<keyword evidence="9" id="KW-0862">Zinc</keyword>
<dbReference type="AlphaFoldDB" id="A0A151AFB3"/>
<evidence type="ECO:0000259" key="13">
    <source>
        <dbReference type="Pfam" id="PF12483"/>
    </source>
</evidence>
<comment type="caution">
    <text evidence="14">The sequence shown here is derived from an EMBL/GenBank/DDBJ whole genome shotgun (WGS) entry which is preliminary data.</text>
</comment>
<evidence type="ECO:0000256" key="8">
    <source>
        <dbReference type="ARBA" id="ARBA00022786"/>
    </source>
</evidence>
<evidence type="ECO:0000256" key="3">
    <source>
        <dbReference type="ARBA" id="ARBA00012483"/>
    </source>
</evidence>
<evidence type="ECO:0000256" key="11">
    <source>
        <dbReference type="ARBA" id="ARBA00023136"/>
    </source>
</evidence>
<name>A0A151AFB3_9EURY</name>
<gene>
    <name evidence="14" type="ORF">HAPAU_14640</name>
</gene>
<dbReference type="Proteomes" id="UP000075321">
    <property type="component" value="Unassembled WGS sequence"/>
</dbReference>
<evidence type="ECO:0000256" key="12">
    <source>
        <dbReference type="SAM" id="Phobius"/>
    </source>
</evidence>
<dbReference type="PATRIC" id="fig|1008153.3.peg.1478"/>
<dbReference type="GO" id="GO:0016020">
    <property type="term" value="C:membrane"/>
    <property type="evidence" value="ECO:0007669"/>
    <property type="project" value="UniProtKB-SubCell"/>
</dbReference>
<feature type="domain" description="E3 Ubiquitin ligase MUL1-like" evidence="13">
    <location>
        <begin position="95"/>
        <end position="198"/>
    </location>
</feature>
<keyword evidence="15" id="KW-1185">Reference proteome</keyword>
<dbReference type="GO" id="GO:0016567">
    <property type="term" value="P:protein ubiquitination"/>
    <property type="evidence" value="ECO:0007669"/>
    <property type="project" value="InterPro"/>
</dbReference>
<dbReference type="OrthoDB" id="170690at2157"/>
<keyword evidence="14" id="KW-0436">Ligase</keyword>
<evidence type="ECO:0000256" key="5">
    <source>
        <dbReference type="ARBA" id="ARBA00022692"/>
    </source>
</evidence>
<protein>
    <recommendedName>
        <fullName evidence="3">RING-type E3 ubiquitin transferase</fullName>
        <ecNumber evidence="3">2.3.2.27</ecNumber>
    </recommendedName>
</protein>
<proteinExistence type="predicted"/>
<feature type="transmembrane region" description="Helical" evidence="12">
    <location>
        <begin position="237"/>
        <end position="255"/>
    </location>
</feature>
<keyword evidence="10 12" id="KW-1133">Transmembrane helix</keyword>
<keyword evidence="4" id="KW-0808">Transferase</keyword>
<keyword evidence="7" id="KW-0863">Zinc-finger</keyword>